<dbReference type="SMART" id="SM00331">
    <property type="entry name" value="PP2C_SIG"/>
    <property type="match status" value="1"/>
</dbReference>
<protein>
    <submittedName>
        <fullName evidence="4">Serine/threonine-protein phosphatase</fullName>
    </submittedName>
</protein>
<keyword evidence="2" id="KW-0472">Membrane</keyword>
<dbReference type="InterPro" id="IPR036457">
    <property type="entry name" value="PPM-type-like_dom_sf"/>
</dbReference>
<evidence type="ECO:0000313" key="4">
    <source>
        <dbReference type="EMBL" id="TMQ73682.1"/>
    </source>
</evidence>
<evidence type="ECO:0000256" key="1">
    <source>
        <dbReference type="ARBA" id="ARBA00022801"/>
    </source>
</evidence>
<dbReference type="PANTHER" id="PTHR43156:SF2">
    <property type="entry name" value="STAGE II SPORULATION PROTEIN E"/>
    <property type="match status" value="1"/>
</dbReference>
<dbReference type="PANTHER" id="PTHR43156">
    <property type="entry name" value="STAGE II SPORULATION PROTEIN E-RELATED"/>
    <property type="match status" value="1"/>
</dbReference>
<keyword evidence="1" id="KW-0378">Hydrolase</keyword>
<dbReference type="InterPro" id="IPR052016">
    <property type="entry name" value="Bact_Sigma-Reg"/>
</dbReference>
<proteinExistence type="predicted"/>
<reference evidence="4 5" key="1">
    <citation type="journal article" date="2019" name="Nat. Microbiol.">
        <title>Mediterranean grassland soil C-N compound turnover is dependent on rainfall and depth, and is mediated by genomically divergent microorganisms.</title>
        <authorList>
            <person name="Diamond S."/>
            <person name="Andeer P.F."/>
            <person name="Li Z."/>
            <person name="Crits-Christoph A."/>
            <person name="Burstein D."/>
            <person name="Anantharaman K."/>
            <person name="Lane K.R."/>
            <person name="Thomas B.C."/>
            <person name="Pan C."/>
            <person name="Northen T.R."/>
            <person name="Banfield J.F."/>
        </authorList>
    </citation>
    <scope>NUCLEOTIDE SEQUENCE [LARGE SCALE GENOMIC DNA]</scope>
    <source>
        <strain evidence="4">WS_11</strain>
    </source>
</reference>
<feature type="transmembrane region" description="Helical" evidence="2">
    <location>
        <begin position="52"/>
        <end position="71"/>
    </location>
</feature>
<evidence type="ECO:0000259" key="3">
    <source>
        <dbReference type="SMART" id="SM00331"/>
    </source>
</evidence>
<feature type="domain" description="PPM-type phosphatase" evidence="3">
    <location>
        <begin position="171"/>
        <end position="383"/>
    </location>
</feature>
<name>A0A538UCR0_UNCEI</name>
<accession>A0A538UCR0</accession>
<keyword evidence="2" id="KW-0812">Transmembrane</keyword>
<dbReference type="InterPro" id="IPR001932">
    <property type="entry name" value="PPM-type_phosphatase-like_dom"/>
</dbReference>
<evidence type="ECO:0000313" key="5">
    <source>
        <dbReference type="Proteomes" id="UP000319771"/>
    </source>
</evidence>
<dbReference type="Pfam" id="PF07228">
    <property type="entry name" value="SpoIIE"/>
    <property type="match status" value="1"/>
</dbReference>
<dbReference type="EMBL" id="VBPB01000051">
    <property type="protein sequence ID" value="TMQ73682.1"/>
    <property type="molecule type" value="Genomic_DNA"/>
</dbReference>
<dbReference type="Gene3D" id="3.60.40.10">
    <property type="entry name" value="PPM-type phosphatase domain"/>
    <property type="match status" value="1"/>
</dbReference>
<gene>
    <name evidence="4" type="ORF">E6K81_03470</name>
</gene>
<sequence length="384" mass="41148">MRGTLTAGRRYYRSLTPRMLAGYLVGVFLIFAALGLIADMRLAPLLRPLDPTAMFVTALANGVIAVLFTLGPTRAYRWFLPLALAALLGGMLGLERMWRARAATWAPADVDAVLHRLVTESWWAGSLIVAGFVVLVLFIRTEGIRSTRLRAEIDLAHDIHASLVPPVALTAAGCEVRGLSIPSTEVGGDLADAYAQDDRLIACVADVAGHGVPAGALMAMVKSAVRLALPGRSGLETLFAHLNQVLVDLRRPDRFVTLACLRFDGSGTAEYALAGHFPILRVAAGTRTVQRLENAAVPLGIQSGARFAAGRVPAAAGDLFVCFTDGLIEVRDPAGQELGMERLEALVAEHATRPLIEIERAVFGAARQHGPQMDDQTLVLVRLR</sequence>
<dbReference type="AlphaFoldDB" id="A0A538UCR0"/>
<dbReference type="SUPFAM" id="SSF81606">
    <property type="entry name" value="PP2C-like"/>
    <property type="match status" value="1"/>
</dbReference>
<organism evidence="4 5">
    <name type="scientific">Eiseniibacteriota bacterium</name>
    <dbReference type="NCBI Taxonomy" id="2212470"/>
    <lineage>
        <taxon>Bacteria</taxon>
        <taxon>Candidatus Eiseniibacteriota</taxon>
    </lineage>
</organism>
<keyword evidence="2" id="KW-1133">Transmembrane helix</keyword>
<comment type="caution">
    <text evidence="4">The sequence shown here is derived from an EMBL/GenBank/DDBJ whole genome shotgun (WGS) entry which is preliminary data.</text>
</comment>
<feature type="transmembrane region" description="Helical" evidence="2">
    <location>
        <begin position="78"/>
        <end position="94"/>
    </location>
</feature>
<evidence type="ECO:0000256" key="2">
    <source>
        <dbReference type="SAM" id="Phobius"/>
    </source>
</evidence>
<dbReference type="GO" id="GO:0016791">
    <property type="term" value="F:phosphatase activity"/>
    <property type="evidence" value="ECO:0007669"/>
    <property type="project" value="TreeGrafter"/>
</dbReference>
<feature type="transmembrane region" description="Helical" evidence="2">
    <location>
        <begin position="121"/>
        <end position="139"/>
    </location>
</feature>
<feature type="transmembrane region" description="Helical" evidence="2">
    <location>
        <begin position="20"/>
        <end position="40"/>
    </location>
</feature>
<dbReference type="Proteomes" id="UP000319771">
    <property type="component" value="Unassembled WGS sequence"/>
</dbReference>